<dbReference type="Proteomes" id="UP000314294">
    <property type="component" value="Unassembled WGS sequence"/>
</dbReference>
<organism evidence="2 3">
    <name type="scientific">Liparis tanakae</name>
    <name type="common">Tanaka's snailfish</name>
    <dbReference type="NCBI Taxonomy" id="230148"/>
    <lineage>
        <taxon>Eukaryota</taxon>
        <taxon>Metazoa</taxon>
        <taxon>Chordata</taxon>
        <taxon>Craniata</taxon>
        <taxon>Vertebrata</taxon>
        <taxon>Euteleostomi</taxon>
        <taxon>Actinopterygii</taxon>
        <taxon>Neopterygii</taxon>
        <taxon>Teleostei</taxon>
        <taxon>Neoteleostei</taxon>
        <taxon>Acanthomorphata</taxon>
        <taxon>Eupercaria</taxon>
        <taxon>Perciformes</taxon>
        <taxon>Cottioidei</taxon>
        <taxon>Cottales</taxon>
        <taxon>Liparidae</taxon>
        <taxon>Liparis</taxon>
    </lineage>
</organism>
<reference evidence="2 3" key="1">
    <citation type="submission" date="2019-03" db="EMBL/GenBank/DDBJ databases">
        <title>First draft genome of Liparis tanakae, snailfish: a comprehensive survey of snailfish specific genes.</title>
        <authorList>
            <person name="Kim W."/>
            <person name="Song I."/>
            <person name="Jeong J.-H."/>
            <person name="Kim D."/>
            <person name="Kim S."/>
            <person name="Ryu S."/>
            <person name="Song J.Y."/>
            <person name="Lee S.K."/>
        </authorList>
    </citation>
    <scope>NUCLEOTIDE SEQUENCE [LARGE SCALE GENOMIC DNA]</scope>
    <source>
        <tissue evidence="2">Muscle</tissue>
    </source>
</reference>
<comment type="caution">
    <text evidence="2">The sequence shown here is derived from an EMBL/GenBank/DDBJ whole genome shotgun (WGS) entry which is preliminary data.</text>
</comment>
<name>A0A4Z2I996_9TELE</name>
<accession>A0A4Z2I996</accession>
<sequence>MDVQQARNAGKLPAADTATQTACSQNVSVRARCEGEDTEMVRHTQTLARYRLREVSYVLAVADDSSKILSLSLEWTAEGKNF</sequence>
<evidence type="ECO:0000313" key="2">
    <source>
        <dbReference type="EMBL" id="TNN73944.1"/>
    </source>
</evidence>
<evidence type="ECO:0000256" key="1">
    <source>
        <dbReference type="SAM" id="MobiDB-lite"/>
    </source>
</evidence>
<proteinExistence type="predicted"/>
<evidence type="ECO:0000313" key="3">
    <source>
        <dbReference type="Proteomes" id="UP000314294"/>
    </source>
</evidence>
<dbReference type="EMBL" id="SRLO01000119">
    <property type="protein sequence ID" value="TNN73944.1"/>
    <property type="molecule type" value="Genomic_DNA"/>
</dbReference>
<dbReference type="AlphaFoldDB" id="A0A4Z2I996"/>
<gene>
    <name evidence="2" type="ORF">EYF80_015764</name>
</gene>
<protein>
    <submittedName>
        <fullName evidence="2">Uncharacterized protein</fullName>
    </submittedName>
</protein>
<feature type="region of interest" description="Disordered" evidence="1">
    <location>
        <begin position="1"/>
        <end position="21"/>
    </location>
</feature>
<keyword evidence="3" id="KW-1185">Reference proteome</keyword>